<accession>A0ABQ9GG98</accession>
<keyword evidence="3" id="KW-1185">Reference proteome</keyword>
<reference evidence="2 3" key="1">
    <citation type="submission" date="2023-02" db="EMBL/GenBank/DDBJ databases">
        <title>LHISI_Scaffold_Assembly.</title>
        <authorList>
            <person name="Stuart O.P."/>
            <person name="Cleave R."/>
            <person name="Magrath M.J.L."/>
            <person name="Mikheyev A.S."/>
        </authorList>
    </citation>
    <scope>NUCLEOTIDE SEQUENCE [LARGE SCALE GENOMIC DNA]</scope>
    <source>
        <strain evidence="2">Daus_M_001</strain>
        <tissue evidence="2">Leg muscle</tissue>
    </source>
</reference>
<dbReference type="Pfam" id="PF21788">
    <property type="entry name" value="TNP-like_GBD"/>
    <property type="match status" value="1"/>
</dbReference>
<feature type="domain" description="Transposable element P transposase-like GTP-binding insertion" evidence="1">
    <location>
        <begin position="66"/>
        <end position="143"/>
    </location>
</feature>
<evidence type="ECO:0000259" key="1">
    <source>
        <dbReference type="Pfam" id="PF21788"/>
    </source>
</evidence>
<name>A0ABQ9GG98_9NEOP</name>
<dbReference type="Proteomes" id="UP001159363">
    <property type="component" value="Chromosome 11"/>
</dbReference>
<sequence>MEAAHIFWLRYTDDCKSSGYAVTSVTGDMGGSNRSVWKELKINATHSSFPNTCDESRENSLLDMSVQDHKIAFKISQQHLDVSRTQRQKVKTATQLLSNTASKALEFLGRKQLLKEPWQATAHFLKLFNDWFDVLNSSYPFNADNSKLAYELTKLEQGKILSEMDKFICLQRVMGHRNEMKISVSNSCYKQVFKEFVPLFEGKIRSMGCANDHLTSLDFKYRIRWYVLGKHSTSVFTRNRNTTDNNE</sequence>
<comment type="caution">
    <text evidence="2">The sequence shown here is derived from an EMBL/GenBank/DDBJ whole genome shotgun (WGS) entry which is preliminary data.</text>
</comment>
<protein>
    <recommendedName>
        <fullName evidence="1">Transposable element P transposase-like GTP-binding insertion domain-containing protein</fullName>
    </recommendedName>
</protein>
<dbReference type="InterPro" id="IPR048366">
    <property type="entry name" value="TNP-like_GBD"/>
</dbReference>
<organism evidence="2 3">
    <name type="scientific">Dryococelus australis</name>
    <dbReference type="NCBI Taxonomy" id="614101"/>
    <lineage>
        <taxon>Eukaryota</taxon>
        <taxon>Metazoa</taxon>
        <taxon>Ecdysozoa</taxon>
        <taxon>Arthropoda</taxon>
        <taxon>Hexapoda</taxon>
        <taxon>Insecta</taxon>
        <taxon>Pterygota</taxon>
        <taxon>Neoptera</taxon>
        <taxon>Polyneoptera</taxon>
        <taxon>Phasmatodea</taxon>
        <taxon>Verophasmatodea</taxon>
        <taxon>Anareolatae</taxon>
        <taxon>Phasmatidae</taxon>
        <taxon>Eurycanthinae</taxon>
        <taxon>Dryococelus</taxon>
    </lineage>
</organism>
<proteinExistence type="predicted"/>
<gene>
    <name evidence="2" type="ORF">PR048_027154</name>
</gene>
<evidence type="ECO:0000313" key="3">
    <source>
        <dbReference type="Proteomes" id="UP001159363"/>
    </source>
</evidence>
<evidence type="ECO:0000313" key="2">
    <source>
        <dbReference type="EMBL" id="KAJ8870853.1"/>
    </source>
</evidence>
<dbReference type="EMBL" id="JARBHB010000012">
    <property type="protein sequence ID" value="KAJ8870853.1"/>
    <property type="molecule type" value="Genomic_DNA"/>
</dbReference>